<dbReference type="InterPro" id="IPR008928">
    <property type="entry name" value="6-hairpin_glycosidase_sf"/>
</dbReference>
<sequence length="439" mass="46740">MTMTGAVAARHGKAWRGRLGGVVACLALGACAPLPAFAGTAATSTAVAEALTEGTALADAGCRAIAARVDQSPGDRPVLLRSYDGLRGMGAPDDPSLRTAAFTYDNAVAVIALLACGKPAQARRVGEALRLAAMHDGRLRDAYRAGVVGNARPLPNGWRDARRKRWVEAARQYAGAYQDGTSSGNVAWTALALLALYDATGETRWRDAAVRLAGWMVDHASDGRGAGGFDGGVESFMLVPRKALWKSTEHNIDLAALFGWLDRIAAPGGDWATQAQRARGFVDAQWDAASGHFWMGTSADGATPVRAPSVLDVQLWAQLLPDAPKAWQRALDWAEHRHAVAGGFDFNDDRDGAWTEGTAQAALAYRRLGHEAEARKLLASIARQAAPGGFLYATPEARITSAYAWYRHQPCLAATAWAVLAALNRNPYVPGDAARIRRH</sequence>
<name>A0A316IFF4_9GAMM</name>
<gene>
    <name evidence="2" type="ORF">C7456_103261</name>
</gene>
<feature type="signal peptide" evidence="1">
    <location>
        <begin position="1"/>
        <end position="38"/>
    </location>
</feature>
<feature type="chain" id="PRO_5016396875" description="Methylaspartate ammonia-lyase" evidence="1">
    <location>
        <begin position="39"/>
        <end position="439"/>
    </location>
</feature>
<dbReference type="SUPFAM" id="SSF48208">
    <property type="entry name" value="Six-hairpin glycosidases"/>
    <property type="match status" value="2"/>
</dbReference>
<evidence type="ECO:0000256" key="1">
    <source>
        <dbReference type="SAM" id="SignalP"/>
    </source>
</evidence>
<evidence type="ECO:0000313" key="2">
    <source>
        <dbReference type="EMBL" id="PWK92142.1"/>
    </source>
</evidence>
<organism evidence="2 3">
    <name type="scientific">Fulvimonas soli</name>
    <dbReference type="NCBI Taxonomy" id="155197"/>
    <lineage>
        <taxon>Bacteria</taxon>
        <taxon>Pseudomonadati</taxon>
        <taxon>Pseudomonadota</taxon>
        <taxon>Gammaproteobacteria</taxon>
        <taxon>Lysobacterales</taxon>
        <taxon>Rhodanobacteraceae</taxon>
        <taxon>Fulvimonas</taxon>
    </lineage>
</organism>
<protein>
    <recommendedName>
        <fullName evidence="4">Methylaspartate ammonia-lyase</fullName>
    </recommendedName>
</protein>
<evidence type="ECO:0008006" key="4">
    <source>
        <dbReference type="Google" id="ProtNLM"/>
    </source>
</evidence>
<evidence type="ECO:0000313" key="3">
    <source>
        <dbReference type="Proteomes" id="UP000245812"/>
    </source>
</evidence>
<keyword evidence="3" id="KW-1185">Reference proteome</keyword>
<comment type="caution">
    <text evidence="2">The sequence shown here is derived from an EMBL/GenBank/DDBJ whole genome shotgun (WGS) entry which is preliminary data.</text>
</comment>
<reference evidence="2 3" key="1">
    <citation type="submission" date="2018-05" db="EMBL/GenBank/DDBJ databases">
        <title>Genomic Encyclopedia of Type Strains, Phase IV (KMG-IV): sequencing the most valuable type-strain genomes for metagenomic binning, comparative biology and taxonomic classification.</title>
        <authorList>
            <person name="Goeker M."/>
        </authorList>
    </citation>
    <scope>NUCLEOTIDE SEQUENCE [LARGE SCALE GENOMIC DNA]</scope>
    <source>
        <strain evidence="2 3">DSM 14263</strain>
    </source>
</reference>
<dbReference type="EMBL" id="QGHC01000003">
    <property type="protein sequence ID" value="PWK92142.1"/>
    <property type="molecule type" value="Genomic_DNA"/>
</dbReference>
<dbReference type="AlphaFoldDB" id="A0A316IFF4"/>
<keyword evidence="1" id="KW-0732">Signal</keyword>
<proteinExistence type="predicted"/>
<accession>A0A316IFF4</accession>
<dbReference type="Proteomes" id="UP000245812">
    <property type="component" value="Unassembled WGS sequence"/>
</dbReference>
<dbReference type="RefSeq" id="WP_245889779.1">
    <property type="nucleotide sequence ID" value="NZ_MSZV01000005.1"/>
</dbReference>
<dbReference type="GO" id="GO:0005975">
    <property type="term" value="P:carbohydrate metabolic process"/>
    <property type="evidence" value="ECO:0007669"/>
    <property type="project" value="InterPro"/>
</dbReference>